<accession>A0ABV5SE78</accession>
<dbReference type="RefSeq" id="WP_344985994.1">
    <property type="nucleotide sequence ID" value="NZ_BAAAXV010000001.1"/>
</dbReference>
<keyword evidence="3" id="KW-1185">Reference proteome</keyword>
<proteinExistence type="predicted"/>
<evidence type="ECO:0000313" key="3">
    <source>
        <dbReference type="Proteomes" id="UP001589532"/>
    </source>
</evidence>
<name>A0ABV5SE78_9ACTN</name>
<protein>
    <submittedName>
        <fullName evidence="2">Uncharacterized protein</fullName>
    </submittedName>
</protein>
<evidence type="ECO:0000256" key="1">
    <source>
        <dbReference type="SAM" id="MobiDB-lite"/>
    </source>
</evidence>
<dbReference type="EMBL" id="JBHMBW010000054">
    <property type="protein sequence ID" value="MFB9629103.1"/>
    <property type="molecule type" value="Genomic_DNA"/>
</dbReference>
<sequence>MSALSPRPASATHLMLRVVSTQCTGNPLYAGEQDQDPSPATDCATASPQREQVRAAEFQAFSH</sequence>
<gene>
    <name evidence="2" type="ORF">ACFFSA_39020</name>
</gene>
<evidence type="ECO:0000313" key="2">
    <source>
        <dbReference type="EMBL" id="MFB9629103.1"/>
    </source>
</evidence>
<reference evidence="2 3" key="1">
    <citation type="submission" date="2024-09" db="EMBL/GenBank/DDBJ databases">
        <authorList>
            <person name="Sun Q."/>
            <person name="Mori K."/>
        </authorList>
    </citation>
    <scope>NUCLEOTIDE SEQUENCE [LARGE SCALE GENOMIC DNA]</scope>
    <source>
        <strain evidence="2 3">JCM 3143</strain>
    </source>
</reference>
<comment type="caution">
    <text evidence="2">The sequence shown here is derived from an EMBL/GenBank/DDBJ whole genome shotgun (WGS) entry which is preliminary data.</text>
</comment>
<dbReference type="Proteomes" id="UP001589532">
    <property type="component" value="Unassembled WGS sequence"/>
</dbReference>
<organism evidence="2 3">
    <name type="scientific">Nonomuraea helvata</name>
    <dbReference type="NCBI Taxonomy" id="37484"/>
    <lineage>
        <taxon>Bacteria</taxon>
        <taxon>Bacillati</taxon>
        <taxon>Actinomycetota</taxon>
        <taxon>Actinomycetes</taxon>
        <taxon>Streptosporangiales</taxon>
        <taxon>Streptosporangiaceae</taxon>
        <taxon>Nonomuraea</taxon>
    </lineage>
</organism>
<feature type="region of interest" description="Disordered" evidence="1">
    <location>
        <begin position="25"/>
        <end position="63"/>
    </location>
</feature>